<dbReference type="Pfam" id="PF00392">
    <property type="entry name" value="GntR"/>
    <property type="match status" value="1"/>
</dbReference>
<sequence>MATQILYQKVAEDIKKNILSGTYEVGTLIPTENDLEKKYDVSKITVRKAVELLVAEGYLVKKSGIGTRVISNNLFNKLSKAKSYSSIVNEQGTLTKDILQITAVNSDDTPLKDRFKNQNIIFIKRLYRLDNEPFIIVEHYLPNINLQNQAEKLSYQSLYKFLQDNGKEPYKFKDAFSVTDLSKDDQKLLQTKAKTALKRIRYGYNDIGDLIEYTVSIYDSNKFPYEIEYEV</sequence>
<dbReference type="PRINTS" id="PR00035">
    <property type="entry name" value="HTHGNTR"/>
</dbReference>
<dbReference type="GO" id="GO:0003700">
    <property type="term" value="F:DNA-binding transcription factor activity"/>
    <property type="evidence" value="ECO:0007669"/>
    <property type="project" value="InterPro"/>
</dbReference>
<keyword evidence="2" id="KW-0238">DNA-binding</keyword>
<evidence type="ECO:0000313" key="5">
    <source>
        <dbReference type="EMBL" id="PMD73854.1"/>
    </source>
</evidence>
<feature type="domain" description="HTH gntR-type" evidence="4">
    <location>
        <begin position="4"/>
        <end position="72"/>
    </location>
</feature>
<organism evidence="5 6">
    <name type="scientific">Companilactobacillus nuruki</name>
    <dbReference type="NCBI Taxonomy" id="1993540"/>
    <lineage>
        <taxon>Bacteria</taxon>
        <taxon>Bacillati</taxon>
        <taxon>Bacillota</taxon>
        <taxon>Bacilli</taxon>
        <taxon>Lactobacillales</taxon>
        <taxon>Lactobacillaceae</taxon>
        <taxon>Companilactobacillus</taxon>
    </lineage>
</organism>
<dbReference type="RefSeq" id="WP_102194965.1">
    <property type="nucleotide sequence ID" value="NZ_NIPR01000001.1"/>
</dbReference>
<dbReference type="InterPro" id="IPR028978">
    <property type="entry name" value="Chorismate_lyase_/UTRA_dom_sf"/>
</dbReference>
<dbReference type="SMART" id="SM00866">
    <property type="entry name" value="UTRA"/>
    <property type="match status" value="1"/>
</dbReference>
<dbReference type="InterPro" id="IPR036390">
    <property type="entry name" value="WH_DNA-bd_sf"/>
</dbReference>
<dbReference type="EMBL" id="NIPR01000001">
    <property type="protein sequence ID" value="PMD73854.1"/>
    <property type="molecule type" value="Genomic_DNA"/>
</dbReference>
<dbReference type="OrthoDB" id="457376at2"/>
<dbReference type="Proteomes" id="UP000235649">
    <property type="component" value="Unassembled WGS sequence"/>
</dbReference>
<evidence type="ECO:0000256" key="2">
    <source>
        <dbReference type="ARBA" id="ARBA00023125"/>
    </source>
</evidence>
<dbReference type="GO" id="GO:0045892">
    <property type="term" value="P:negative regulation of DNA-templated transcription"/>
    <property type="evidence" value="ECO:0007669"/>
    <property type="project" value="TreeGrafter"/>
</dbReference>
<accession>A0A2N7AXN8</accession>
<dbReference type="InterPro" id="IPR050679">
    <property type="entry name" value="Bact_HTH_transcr_reg"/>
</dbReference>
<gene>
    <name evidence="5" type="ORF">CBP76_00480</name>
</gene>
<evidence type="ECO:0000259" key="4">
    <source>
        <dbReference type="PROSITE" id="PS50949"/>
    </source>
</evidence>
<dbReference type="SMART" id="SM00345">
    <property type="entry name" value="HTH_GNTR"/>
    <property type="match status" value="1"/>
</dbReference>
<dbReference type="PROSITE" id="PS50949">
    <property type="entry name" value="HTH_GNTR"/>
    <property type="match status" value="1"/>
</dbReference>
<dbReference type="InterPro" id="IPR036388">
    <property type="entry name" value="WH-like_DNA-bd_sf"/>
</dbReference>
<dbReference type="PANTHER" id="PTHR44846">
    <property type="entry name" value="MANNOSYL-D-GLYCERATE TRANSPORT/METABOLISM SYSTEM REPRESSOR MNGR-RELATED"/>
    <property type="match status" value="1"/>
</dbReference>
<proteinExistence type="predicted"/>
<dbReference type="PANTHER" id="PTHR44846:SF1">
    <property type="entry name" value="MANNOSYL-D-GLYCERATE TRANSPORT_METABOLISM SYSTEM REPRESSOR MNGR-RELATED"/>
    <property type="match status" value="1"/>
</dbReference>
<dbReference type="AlphaFoldDB" id="A0A2N7AXN8"/>
<protein>
    <submittedName>
        <fullName evidence="5">GntR family transcriptional regulator</fullName>
    </submittedName>
</protein>
<dbReference type="SUPFAM" id="SSF46785">
    <property type="entry name" value="Winged helix' DNA-binding domain"/>
    <property type="match status" value="1"/>
</dbReference>
<dbReference type="Gene3D" id="1.10.10.10">
    <property type="entry name" value="Winged helix-like DNA-binding domain superfamily/Winged helix DNA-binding domain"/>
    <property type="match status" value="1"/>
</dbReference>
<reference evidence="5 6" key="1">
    <citation type="submission" date="2017-05" db="EMBL/GenBank/DDBJ databases">
        <title>Lactobacillus nurukis nov., sp. nov., isolated from nuruk.</title>
        <authorList>
            <person name="Kim S.-J."/>
        </authorList>
    </citation>
    <scope>NUCLEOTIDE SEQUENCE [LARGE SCALE GENOMIC DNA]</scope>
    <source>
        <strain evidence="5 6">SYF10-1a</strain>
    </source>
</reference>
<dbReference type="Pfam" id="PF07702">
    <property type="entry name" value="UTRA"/>
    <property type="match status" value="1"/>
</dbReference>
<keyword evidence="6" id="KW-1185">Reference proteome</keyword>
<evidence type="ECO:0000256" key="1">
    <source>
        <dbReference type="ARBA" id="ARBA00023015"/>
    </source>
</evidence>
<dbReference type="SUPFAM" id="SSF64288">
    <property type="entry name" value="Chorismate lyase-like"/>
    <property type="match status" value="1"/>
</dbReference>
<evidence type="ECO:0000313" key="6">
    <source>
        <dbReference type="Proteomes" id="UP000235649"/>
    </source>
</evidence>
<evidence type="ECO:0000256" key="3">
    <source>
        <dbReference type="ARBA" id="ARBA00023163"/>
    </source>
</evidence>
<dbReference type="InterPro" id="IPR011663">
    <property type="entry name" value="UTRA"/>
</dbReference>
<comment type="caution">
    <text evidence="5">The sequence shown here is derived from an EMBL/GenBank/DDBJ whole genome shotgun (WGS) entry which is preliminary data.</text>
</comment>
<dbReference type="CDD" id="cd07377">
    <property type="entry name" value="WHTH_GntR"/>
    <property type="match status" value="1"/>
</dbReference>
<keyword evidence="3" id="KW-0804">Transcription</keyword>
<dbReference type="GO" id="GO:0003677">
    <property type="term" value="F:DNA binding"/>
    <property type="evidence" value="ECO:0007669"/>
    <property type="project" value="UniProtKB-KW"/>
</dbReference>
<name>A0A2N7AXN8_9LACO</name>
<dbReference type="Gene3D" id="3.40.1410.10">
    <property type="entry name" value="Chorismate lyase-like"/>
    <property type="match status" value="1"/>
</dbReference>
<keyword evidence="1" id="KW-0805">Transcription regulation</keyword>
<dbReference type="InterPro" id="IPR000524">
    <property type="entry name" value="Tscrpt_reg_HTH_GntR"/>
</dbReference>